<dbReference type="EMBL" id="KZ454995">
    <property type="protein sequence ID" value="PKI82498.1"/>
    <property type="molecule type" value="Genomic_DNA"/>
</dbReference>
<evidence type="ECO:0000256" key="3">
    <source>
        <dbReference type="SAM" id="SignalP"/>
    </source>
</evidence>
<feature type="chain" id="PRO_5014618836" evidence="3">
    <location>
        <begin position="20"/>
        <end position="173"/>
    </location>
</feature>
<dbReference type="OrthoDB" id="2556658at2759"/>
<evidence type="ECO:0000256" key="2">
    <source>
        <dbReference type="SAM" id="Phobius"/>
    </source>
</evidence>
<proteinExistence type="predicted"/>
<accession>A0A2N1J7G4</accession>
<dbReference type="AlphaFoldDB" id="A0A2N1J7G4"/>
<keyword evidence="2" id="KW-1133">Transmembrane helix</keyword>
<sequence length="173" mass="17308">MQWARYVCFLLAPCALAAAADSQVPSSMAPVTKPTTLSNGQPACVQFGDCTTKTGESIKTEMQNSPVTKPAPHSVPDITDKSASAAYASSLAHAAGSKGFAANPQSGNSTPVPPPTTVLTSIATQTKGADGKETPTTVIADAAVRLAAQSLPASLVPLCLALALAIAGGAFAL</sequence>
<name>A0A2N1J7G4_9BASI</name>
<keyword evidence="5" id="KW-1185">Reference proteome</keyword>
<evidence type="ECO:0000313" key="4">
    <source>
        <dbReference type="EMBL" id="PKI82498.1"/>
    </source>
</evidence>
<feature type="region of interest" description="Disordered" evidence="1">
    <location>
        <begin position="99"/>
        <end position="118"/>
    </location>
</feature>
<organism evidence="4 5">
    <name type="scientific">Malassezia vespertilionis</name>
    <dbReference type="NCBI Taxonomy" id="2020962"/>
    <lineage>
        <taxon>Eukaryota</taxon>
        <taxon>Fungi</taxon>
        <taxon>Dikarya</taxon>
        <taxon>Basidiomycota</taxon>
        <taxon>Ustilaginomycotina</taxon>
        <taxon>Malasseziomycetes</taxon>
        <taxon>Malasseziales</taxon>
        <taxon>Malasseziaceae</taxon>
        <taxon>Malassezia</taxon>
    </lineage>
</organism>
<keyword evidence="2" id="KW-0812">Transmembrane</keyword>
<evidence type="ECO:0000313" key="5">
    <source>
        <dbReference type="Proteomes" id="UP000232875"/>
    </source>
</evidence>
<reference evidence="4 5" key="1">
    <citation type="submission" date="2017-10" db="EMBL/GenBank/DDBJ databases">
        <title>A novel species of cold-tolerant Malassezia isolated from bats.</title>
        <authorList>
            <person name="Lorch J.M."/>
            <person name="Palmer J.M."/>
            <person name="Vanderwolf K.J."/>
            <person name="Schmidt K.Z."/>
            <person name="Verant M.L."/>
            <person name="Weller T.J."/>
            <person name="Blehert D.S."/>
        </authorList>
    </citation>
    <scope>NUCLEOTIDE SEQUENCE [LARGE SCALE GENOMIC DNA]</scope>
    <source>
        <strain evidence="4 5">NWHC:44797-103</strain>
    </source>
</reference>
<feature type="transmembrane region" description="Helical" evidence="2">
    <location>
        <begin position="151"/>
        <end position="172"/>
    </location>
</feature>
<keyword evidence="3" id="KW-0732">Signal</keyword>
<evidence type="ECO:0000256" key="1">
    <source>
        <dbReference type="SAM" id="MobiDB-lite"/>
    </source>
</evidence>
<feature type="signal peptide" evidence="3">
    <location>
        <begin position="1"/>
        <end position="19"/>
    </location>
</feature>
<dbReference type="Proteomes" id="UP000232875">
    <property type="component" value="Unassembled WGS sequence"/>
</dbReference>
<keyword evidence="2" id="KW-0472">Membrane</keyword>
<gene>
    <name evidence="4" type="ORF">MVES_003682</name>
</gene>
<protein>
    <submittedName>
        <fullName evidence="4">Uncharacterized protein</fullName>
    </submittedName>
</protein>